<dbReference type="AlphaFoldDB" id="A0A7W0C0P4"/>
<evidence type="ECO:0000256" key="5">
    <source>
        <dbReference type="SAM" id="Phobius"/>
    </source>
</evidence>
<proteinExistence type="predicted"/>
<dbReference type="Proteomes" id="UP000523087">
    <property type="component" value="Unassembled WGS sequence"/>
</dbReference>
<keyword evidence="8" id="KW-1185">Reference proteome</keyword>
<keyword evidence="4 5" id="KW-0472">Membrane</keyword>
<gene>
    <name evidence="7" type="ORF">HNR31_002409</name>
</gene>
<dbReference type="GO" id="GO:0005886">
    <property type="term" value="C:plasma membrane"/>
    <property type="evidence" value="ECO:0007669"/>
    <property type="project" value="InterPro"/>
</dbReference>
<dbReference type="Pfam" id="PF06305">
    <property type="entry name" value="LapA_dom"/>
    <property type="match status" value="1"/>
</dbReference>
<keyword evidence="1" id="KW-1003">Cell membrane</keyword>
<evidence type="ECO:0000256" key="3">
    <source>
        <dbReference type="ARBA" id="ARBA00022989"/>
    </source>
</evidence>
<comment type="caution">
    <text evidence="7">The sequence shown here is derived from an EMBL/GenBank/DDBJ whole genome shotgun (WGS) entry which is preliminary data.</text>
</comment>
<evidence type="ECO:0000256" key="2">
    <source>
        <dbReference type="ARBA" id="ARBA00022692"/>
    </source>
</evidence>
<dbReference type="PANTHER" id="PTHR41335">
    <property type="entry name" value="MEMBRANE PROTEIN-RELATED"/>
    <property type="match status" value="1"/>
</dbReference>
<protein>
    <submittedName>
        <fullName evidence="7">Putative integral membrane protein</fullName>
    </submittedName>
</protein>
<dbReference type="PANTHER" id="PTHR41335:SF1">
    <property type="entry name" value="MEMBRANE PROTEIN"/>
    <property type="match status" value="1"/>
</dbReference>
<dbReference type="InterPro" id="IPR010445">
    <property type="entry name" value="LapA_dom"/>
</dbReference>
<evidence type="ECO:0000256" key="1">
    <source>
        <dbReference type="ARBA" id="ARBA00022475"/>
    </source>
</evidence>
<dbReference type="RefSeq" id="WP_181556414.1">
    <property type="nucleotide sequence ID" value="NZ_CP064060.1"/>
</dbReference>
<sequence length="73" mass="8054">MKLQWNFILALLSAIIIAIFAVANVEGISVHYLLGKTEKPLIIVVLGSTVTGGIIIGSIGRFRLFMLRRQVKM</sequence>
<reference evidence="7 8" key="1">
    <citation type="submission" date="2020-07" db="EMBL/GenBank/DDBJ databases">
        <title>Genomic Encyclopedia of Type Strains, Phase IV (KMG-IV): sequencing the most valuable type-strain genomes for metagenomic binning, comparative biology and taxonomic classification.</title>
        <authorList>
            <person name="Goeker M."/>
        </authorList>
    </citation>
    <scope>NUCLEOTIDE SEQUENCE [LARGE SCALE GENOMIC DNA]</scope>
    <source>
        <strain evidence="7 8">DSM 15730</strain>
    </source>
</reference>
<feature type="transmembrane region" description="Helical" evidence="5">
    <location>
        <begin position="43"/>
        <end position="64"/>
    </location>
</feature>
<organism evidence="7 8">
    <name type="scientific">Thermaerobacillus caldiproteolyticus</name>
    <dbReference type="NCBI Taxonomy" id="247480"/>
    <lineage>
        <taxon>Bacteria</taxon>
        <taxon>Bacillati</taxon>
        <taxon>Bacillota</taxon>
        <taxon>Bacilli</taxon>
        <taxon>Bacillales</taxon>
        <taxon>Anoxybacillaceae</taxon>
        <taxon>Thermaerobacillus</taxon>
    </lineage>
</organism>
<evidence type="ECO:0000259" key="6">
    <source>
        <dbReference type="Pfam" id="PF06305"/>
    </source>
</evidence>
<dbReference type="EMBL" id="JACDUT010000007">
    <property type="protein sequence ID" value="MBA2875619.1"/>
    <property type="molecule type" value="Genomic_DNA"/>
</dbReference>
<feature type="domain" description="Lipopolysaccharide assembly protein A" evidence="6">
    <location>
        <begin position="24"/>
        <end position="72"/>
    </location>
</feature>
<keyword evidence="3 5" id="KW-1133">Transmembrane helix</keyword>
<accession>A0A7W0C0P4</accession>
<evidence type="ECO:0000256" key="4">
    <source>
        <dbReference type="ARBA" id="ARBA00023136"/>
    </source>
</evidence>
<evidence type="ECO:0000313" key="8">
    <source>
        <dbReference type="Proteomes" id="UP000523087"/>
    </source>
</evidence>
<name>A0A7W0C0P4_9BACL</name>
<keyword evidence="2 5" id="KW-0812">Transmembrane</keyword>
<evidence type="ECO:0000313" key="7">
    <source>
        <dbReference type="EMBL" id="MBA2875619.1"/>
    </source>
</evidence>